<sequence length="38" mass="4213">MWLDLPTPVWASAATWKAPITATTTSSQLKNRARPTSR</sequence>
<organism evidence="1 2">
    <name type="scientific">Phytophthora cactorum</name>
    <dbReference type="NCBI Taxonomy" id="29920"/>
    <lineage>
        <taxon>Eukaryota</taxon>
        <taxon>Sar</taxon>
        <taxon>Stramenopiles</taxon>
        <taxon>Oomycota</taxon>
        <taxon>Peronosporomycetes</taxon>
        <taxon>Peronosporales</taxon>
        <taxon>Peronosporaceae</taxon>
        <taxon>Phytophthora</taxon>
    </lineage>
</organism>
<dbReference type="EMBL" id="RCMK01000967">
    <property type="protein sequence ID" value="KAG2906224.1"/>
    <property type="molecule type" value="Genomic_DNA"/>
</dbReference>
<name>A0A8T1BMC2_9STRA</name>
<protein>
    <submittedName>
        <fullName evidence="1">Uncharacterized protein</fullName>
    </submittedName>
</protein>
<evidence type="ECO:0000313" key="1">
    <source>
        <dbReference type="EMBL" id="KAG2906224.1"/>
    </source>
</evidence>
<proteinExistence type="predicted"/>
<reference evidence="1" key="1">
    <citation type="submission" date="2018-10" db="EMBL/GenBank/DDBJ databases">
        <title>Effector identification in a new, highly contiguous assembly of the strawberry crown rot pathogen Phytophthora cactorum.</title>
        <authorList>
            <person name="Armitage A.D."/>
            <person name="Nellist C.F."/>
            <person name="Bates H."/>
            <person name="Vickerstaff R.J."/>
            <person name="Harrison R.J."/>
        </authorList>
    </citation>
    <scope>NUCLEOTIDE SEQUENCE</scope>
    <source>
        <strain evidence="1">4040</strain>
    </source>
</reference>
<dbReference type="Proteomes" id="UP000736787">
    <property type="component" value="Unassembled WGS sequence"/>
</dbReference>
<dbReference type="AlphaFoldDB" id="A0A8T1BMC2"/>
<comment type="caution">
    <text evidence="1">The sequence shown here is derived from an EMBL/GenBank/DDBJ whole genome shotgun (WGS) entry which is preliminary data.</text>
</comment>
<gene>
    <name evidence="1" type="ORF">PC117_g20556</name>
</gene>
<accession>A0A8T1BMC2</accession>
<evidence type="ECO:0000313" key="2">
    <source>
        <dbReference type="Proteomes" id="UP000736787"/>
    </source>
</evidence>